<dbReference type="InterPro" id="IPR004839">
    <property type="entry name" value="Aminotransferase_I/II_large"/>
</dbReference>
<evidence type="ECO:0000256" key="2">
    <source>
        <dbReference type="ARBA" id="ARBA00007441"/>
    </source>
</evidence>
<comment type="cofactor">
    <cofactor evidence="1 7">
        <name>pyridoxal 5'-phosphate</name>
        <dbReference type="ChEBI" id="CHEBI:597326"/>
    </cofactor>
</comment>
<comment type="caution">
    <text evidence="9">The sequence shown here is derived from an EMBL/GenBank/DDBJ whole genome shotgun (WGS) entry which is preliminary data.</text>
</comment>
<dbReference type="InterPro" id="IPR015421">
    <property type="entry name" value="PyrdxlP-dep_Trfase_major"/>
</dbReference>
<feature type="domain" description="Aminotransferase class I/classII large" evidence="8">
    <location>
        <begin position="29"/>
        <end position="393"/>
    </location>
</feature>
<dbReference type="RefSeq" id="WP_068751225.1">
    <property type="nucleotide sequence ID" value="NZ_LR214441.1"/>
</dbReference>
<evidence type="ECO:0000256" key="4">
    <source>
        <dbReference type="ARBA" id="ARBA00022576"/>
    </source>
</evidence>
<dbReference type="GO" id="GO:0030170">
    <property type="term" value="F:pyridoxal phosphate binding"/>
    <property type="evidence" value="ECO:0007669"/>
    <property type="project" value="InterPro"/>
</dbReference>
<reference evidence="10" key="1">
    <citation type="submission" date="2016-07" db="EMBL/GenBank/DDBJ databases">
        <authorList>
            <person name="Florea S."/>
            <person name="Webb J.S."/>
            <person name="Jaromczyk J."/>
            <person name="Schardl C.L."/>
        </authorList>
    </citation>
    <scope>NUCLEOTIDE SEQUENCE [LARGE SCALE GENOMIC DNA]</scope>
    <source>
        <strain evidence="10">IPBSL-7</strain>
    </source>
</reference>
<dbReference type="Pfam" id="PF00155">
    <property type="entry name" value="Aminotran_1_2"/>
    <property type="match status" value="1"/>
</dbReference>
<evidence type="ECO:0000256" key="6">
    <source>
        <dbReference type="ARBA" id="ARBA00022898"/>
    </source>
</evidence>
<evidence type="ECO:0000313" key="10">
    <source>
        <dbReference type="Proteomes" id="UP000093501"/>
    </source>
</evidence>
<keyword evidence="5 7" id="KW-0808">Transferase</keyword>
<dbReference type="Proteomes" id="UP000093501">
    <property type="component" value="Unassembled WGS sequence"/>
</dbReference>
<evidence type="ECO:0000256" key="7">
    <source>
        <dbReference type="RuleBase" id="RU000481"/>
    </source>
</evidence>
<dbReference type="Gene3D" id="3.90.1150.10">
    <property type="entry name" value="Aspartate Aminotransferase, domain 1"/>
    <property type="match status" value="1"/>
</dbReference>
<accession>A0A1C0AMP5</accession>
<dbReference type="InterPro" id="IPR000796">
    <property type="entry name" value="Asp_trans"/>
</dbReference>
<keyword evidence="4 7" id="KW-0032">Aminotransferase</keyword>
<dbReference type="InterPro" id="IPR015424">
    <property type="entry name" value="PyrdxlP-dep_Trfase"/>
</dbReference>
<dbReference type="InterPro" id="IPR015422">
    <property type="entry name" value="PyrdxlP-dep_Trfase_small"/>
</dbReference>
<dbReference type="CDD" id="cd00609">
    <property type="entry name" value="AAT_like"/>
    <property type="match status" value="1"/>
</dbReference>
<keyword evidence="6" id="KW-0663">Pyridoxal phosphate</keyword>
<evidence type="ECO:0000256" key="3">
    <source>
        <dbReference type="ARBA" id="ARBA00011738"/>
    </source>
</evidence>
<comment type="similarity">
    <text evidence="2 7">Belongs to the class-I pyridoxal-phosphate-dependent aminotransferase family.</text>
</comment>
<dbReference type="EC" id="2.6.1.-" evidence="7"/>
<evidence type="ECO:0000256" key="1">
    <source>
        <dbReference type="ARBA" id="ARBA00001933"/>
    </source>
</evidence>
<evidence type="ECO:0000313" key="9">
    <source>
        <dbReference type="EMBL" id="OCL34544.1"/>
    </source>
</evidence>
<comment type="subunit">
    <text evidence="3">Homodimer.</text>
</comment>
<dbReference type="PANTHER" id="PTHR11879">
    <property type="entry name" value="ASPARTATE AMINOTRANSFERASE"/>
    <property type="match status" value="1"/>
</dbReference>
<dbReference type="FunFam" id="3.40.640.10:FF:000015">
    <property type="entry name" value="Aspartate aminotransferase"/>
    <property type="match status" value="1"/>
</dbReference>
<keyword evidence="10" id="KW-1185">Reference proteome</keyword>
<evidence type="ECO:0000259" key="8">
    <source>
        <dbReference type="Pfam" id="PF00155"/>
    </source>
</evidence>
<dbReference type="PANTHER" id="PTHR11879:SF37">
    <property type="entry name" value="AROMATIC-AMINO-ACID AMINOTRANSFERASE"/>
    <property type="match status" value="1"/>
</dbReference>
<dbReference type="EMBL" id="MBQD01000020">
    <property type="protein sequence ID" value="OCL34544.1"/>
    <property type="molecule type" value="Genomic_DNA"/>
</dbReference>
<dbReference type="GO" id="GO:0033585">
    <property type="term" value="P:L-phenylalanine biosynthetic process from chorismate via phenylpyruvate"/>
    <property type="evidence" value="ECO:0007669"/>
    <property type="project" value="TreeGrafter"/>
</dbReference>
<dbReference type="GO" id="GO:0005829">
    <property type="term" value="C:cytosol"/>
    <property type="evidence" value="ECO:0007669"/>
    <property type="project" value="TreeGrafter"/>
</dbReference>
<name>A0A1C0AMP5_9ACTN</name>
<gene>
    <name evidence="9" type="ORF">BCR15_02255</name>
</gene>
<dbReference type="SUPFAM" id="SSF53383">
    <property type="entry name" value="PLP-dependent transferases"/>
    <property type="match status" value="1"/>
</dbReference>
<evidence type="ECO:0000256" key="5">
    <source>
        <dbReference type="ARBA" id="ARBA00022679"/>
    </source>
</evidence>
<dbReference type="AlphaFoldDB" id="A0A1C0AMP5"/>
<dbReference type="GO" id="GO:0004838">
    <property type="term" value="F:L-tyrosine-2-oxoglutarate transaminase activity"/>
    <property type="evidence" value="ECO:0007669"/>
    <property type="project" value="TreeGrafter"/>
</dbReference>
<dbReference type="Gene3D" id="3.40.640.10">
    <property type="entry name" value="Type I PLP-dependent aspartate aminotransferase-like (Major domain)"/>
    <property type="match status" value="1"/>
</dbReference>
<dbReference type="PROSITE" id="PS00105">
    <property type="entry name" value="AA_TRANSFER_CLASS_1"/>
    <property type="match status" value="1"/>
</dbReference>
<sequence length="400" mass="43056">MSLFDRVELAPADPILGLTEAFVADPRPEKVNLGVGVYLDENGKLPLLDCVRDAESRLAADPKPKGYLGIDGSPAYRDAVRSLVFGDGADVLADGRVATVQTLGGTGALKVGADLLRQINPSATVLISNPSWENHRALFTRAGFRVDSYRYYEPALHGIDIDGMLADLRSADAGTVVVLHACCHNPTGYDLTPEQWDQVIETVRDRELMPFLDMAYQGFGFGIEEDGAVVARFIESGLEFFLSTSFSKSFSLYGERVGSLSVVSESADAARRVLSQLKICIRTNYSNPPTHGAALVTAVLTDGALRRGWEQELAAMRDRIKQLRRGLVGALEARGVTDMGFIAGQLGMFSYSGLTKQQMIALRTDYGIYGTDAGRMCVAALNTGNLGYVADAIAAVRSGS</sequence>
<protein>
    <recommendedName>
        <fullName evidence="7">Aminotransferase</fullName>
        <ecNumber evidence="7">2.6.1.-</ecNumber>
    </recommendedName>
</protein>
<organism evidence="9 10">
    <name type="scientific">Tessaracoccus lapidicaptus</name>
    <dbReference type="NCBI Taxonomy" id="1427523"/>
    <lineage>
        <taxon>Bacteria</taxon>
        <taxon>Bacillati</taxon>
        <taxon>Actinomycetota</taxon>
        <taxon>Actinomycetes</taxon>
        <taxon>Propionibacteriales</taxon>
        <taxon>Propionibacteriaceae</taxon>
        <taxon>Tessaracoccus</taxon>
    </lineage>
</organism>
<dbReference type="PRINTS" id="PR00799">
    <property type="entry name" value="TRANSAMINASE"/>
</dbReference>
<dbReference type="InterPro" id="IPR004838">
    <property type="entry name" value="NHTrfase_class1_PyrdxlP-BS"/>
</dbReference>
<dbReference type="NCBIfam" id="NF006719">
    <property type="entry name" value="PRK09257.1"/>
    <property type="match status" value="1"/>
</dbReference>
<dbReference type="GO" id="GO:0042802">
    <property type="term" value="F:identical protein binding"/>
    <property type="evidence" value="ECO:0007669"/>
    <property type="project" value="TreeGrafter"/>
</dbReference>
<proteinExistence type="inferred from homology"/>